<evidence type="ECO:0000259" key="1">
    <source>
        <dbReference type="Pfam" id="PF13640"/>
    </source>
</evidence>
<reference evidence="2 3" key="1">
    <citation type="submission" date="2019-01" db="EMBL/GenBank/DDBJ databases">
        <authorList>
            <person name="Chen W.-M."/>
        </authorList>
    </citation>
    <scope>NUCLEOTIDE SEQUENCE [LARGE SCALE GENOMIC DNA]</scope>
    <source>
        <strain evidence="2 3">FSY-9</strain>
    </source>
</reference>
<feature type="domain" description="Prolyl 4-hydroxylase alpha subunit Fe(2+) 2OG dioxygenase" evidence="1">
    <location>
        <begin position="108"/>
        <end position="210"/>
    </location>
</feature>
<dbReference type="AlphaFoldDB" id="A0A3S2UP52"/>
<dbReference type="OrthoDB" id="9783171at2"/>
<proteinExistence type="predicted"/>
<dbReference type="EMBL" id="SACO01000018">
    <property type="protein sequence ID" value="RVU03271.1"/>
    <property type="molecule type" value="Genomic_DNA"/>
</dbReference>
<dbReference type="InterPro" id="IPR044862">
    <property type="entry name" value="Pro_4_hyd_alph_FE2OG_OXY"/>
</dbReference>
<sequence>MINFDNFDSALKKYGHDGPFDHCVIDGFFEQDFAKLLESEMPDYDHDDWYVYRNSIENKKTQNSWEKFPSATYRAFAELQSAAVTDRLARLIGAPIYVDHGLHGGGWHIHGVGGNLNPHFDYSIHPKLKLERVLNIIVYISSALDPKHGGALGLWSHDEEKNLPKDLVREVDPVFNRAVLFNTTQNSWHGMSSPLTVEEGIYRKSLAIYYLRDPAPSADARGRALFAPRVEQREDSEVLETIRLRANVSTSGQAYRR</sequence>
<dbReference type="Gene3D" id="2.60.120.620">
    <property type="entry name" value="q2cbj1_9rhob like domain"/>
    <property type="match status" value="1"/>
</dbReference>
<accession>A0A3S2UP52</accession>
<dbReference type="RefSeq" id="WP_127711656.1">
    <property type="nucleotide sequence ID" value="NZ_SACO01000018.1"/>
</dbReference>
<keyword evidence="3" id="KW-1185">Reference proteome</keyword>
<dbReference type="Pfam" id="PF13640">
    <property type="entry name" value="2OG-FeII_Oxy_3"/>
    <property type="match status" value="1"/>
</dbReference>
<name>A0A3S2UP52_9SPHN</name>
<comment type="caution">
    <text evidence="2">The sequence shown here is derived from an EMBL/GenBank/DDBJ whole genome shotgun (WGS) entry which is preliminary data.</text>
</comment>
<evidence type="ECO:0000313" key="3">
    <source>
        <dbReference type="Proteomes" id="UP000282837"/>
    </source>
</evidence>
<gene>
    <name evidence="2" type="ORF">EOE18_16800</name>
</gene>
<evidence type="ECO:0000313" key="2">
    <source>
        <dbReference type="EMBL" id="RVU03271.1"/>
    </source>
</evidence>
<organism evidence="2 3">
    <name type="scientific">Novosphingobium umbonatum</name>
    <dbReference type="NCBI Taxonomy" id="1908524"/>
    <lineage>
        <taxon>Bacteria</taxon>
        <taxon>Pseudomonadati</taxon>
        <taxon>Pseudomonadota</taxon>
        <taxon>Alphaproteobacteria</taxon>
        <taxon>Sphingomonadales</taxon>
        <taxon>Sphingomonadaceae</taxon>
        <taxon>Novosphingobium</taxon>
    </lineage>
</organism>
<dbReference type="Proteomes" id="UP000282837">
    <property type="component" value="Unassembled WGS sequence"/>
</dbReference>
<protein>
    <submittedName>
        <fullName evidence="2">2OG-Fe(II) oxygenase</fullName>
    </submittedName>
</protein>